<name>A0A9N9PI79_9GLOM</name>
<evidence type="ECO:0000313" key="1">
    <source>
        <dbReference type="EMBL" id="CAG8831067.1"/>
    </source>
</evidence>
<organism evidence="1 2">
    <name type="scientific">Cetraspora pellucida</name>
    <dbReference type="NCBI Taxonomy" id="1433469"/>
    <lineage>
        <taxon>Eukaryota</taxon>
        <taxon>Fungi</taxon>
        <taxon>Fungi incertae sedis</taxon>
        <taxon>Mucoromycota</taxon>
        <taxon>Glomeromycotina</taxon>
        <taxon>Glomeromycetes</taxon>
        <taxon>Diversisporales</taxon>
        <taxon>Gigasporaceae</taxon>
        <taxon>Cetraspora</taxon>
    </lineage>
</organism>
<feature type="non-terminal residue" evidence="1">
    <location>
        <position position="173"/>
    </location>
</feature>
<sequence>MRLFDYHLDEQLNGLITVEHVEVSIDYLGWKTEKGQCKSTNCLDDVLRLTDNRKHQVQQICANEGSDLQRSCGGISKCVETCNHYANEYNSKNPLDMHKCSVRVITEVIISEVDTDFPVHMIIKGNHVPQNIIQEKTVLSRINLNTNAPENSSERYYQLTLSDDLWLQQARDF</sequence>
<dbReference type="AlphaFoldDB" id="A0A9N9PI79"/>
<accession>A0A9N9PI79</accession>
<reference evidence="1" key="1">
    <citation type="submission" date="2021-06" db="EMBL/GenBank/DDBJ databases">
        <authorList>
            <person name="Kallberg Y."/>
            <person name="Tangrot J."/>
            <person name="Rosling A."/>
        </authorList>
    </citation>
    <scope>NUCLEOTIDE SEQUENCE</scope>
    <source>
        <strain evidence="1">FL966</strain>
    </source>
</reference>
<gene>
    <name evidence="1" type="ORF">CPELLU_LOCUS20684</name>
</gene>
<comment type="caution">
    <text evidence="1">The sequence shown here is derived from an EMBL/GenBank/DDBJ whole genome shotgun (WGS) entry which is preliminary data.</text>
</comment>
<evidence type="ECO:0000313" key="2">
    <source>
        <dbReference type="Proteomes" id="UP000789759"/>
    </source>
</evidence>
<dbReference type="Proteomes" id="UP000789759">
    <property type="component" value="Unassembled WGS sequence"/>
</dbReference>
<keyword evidence="2" id="KW-1185">Reference proteome</keyword>
<protein>
    <submittedName>
        <fullName evidence="1">14848_t:CDS:1</fullName>
    </submittedName>
</protein>
<dbReference type="EMBL" id="CAJVQA010065357">
    <property type="protein sequence ID" value="CAG8831067.1"/>
    <property type="molecule type" value="Genomic_DNA"/>
</dbReference>
<proteinExistence type="predicted"/>